<reference evidence="2 3" key="1">
    <citation type="journal article" date="2006" name="J. Bacteriol.">
        <title>The genome sequence of the obligately chemolithoautotrophic, facultatively anaerobic bacterium Thiobacillus denitrificans.</title>
        <authorList>
            <person name="Beller H.R."/>
            <person name="Chain P.S."/>
            <person name="Letain T.E."/>
            <person name="Chakicherla A."/>
            <person name="Larimer F.W."/>
            <person name="Richardson P.M."/>
            <person name="Coleman M.A."/>
            <person name="Wood A.P."/>
            <person name="Kelly D.P."/>
        </authorList>
    </citation>
    <scope>NUCLEOTIDE SEQUENCE [LARGE SCALE GENOMIC DNA]</scope>
    <source>
        <strain evidence="2 3">ATCC 25259</strain>
    </source>
</reference>
<dbReference type="InterPro" id="IPR050177">
    <property type="entry name" value="Lipid_A_modif_metabolic_enz"/>
</dbReference>
<sequence length="326" mass="36077">MALEFTSAVSSALNNDPRVFLITGATGWLGRALTEMLRRALGEEFSQRVILYGSREQSTALRDGTAVTIRELSKATRLLDGRPALLFHFAFLTKDRVGSLSDQEYVERNREISGMVASLVEEGNVSGVMLASSGAVYDHLLGRKRDAAAGLYGRLKAEDESRFEKVCRARSVRLVAPRIFNLSGPCMNKFEAYALSAIIVDVLKGGPIRLRANKRVLRSYFYIGDLFELCMRCLIDESMQTEAVRFDTVGSEVVDVGELAERVRTVLNRPSMPIERPALNTDSEDRYIGDLSGLDELLSRYEIAPLALDAQIAKTADYIRDASGCC</sequence>
<dbReference type="PANTHER" id="PTHR43245">
    <property type="entry name" value="BIFUNCTIONAL POLYMYXIN RESISTANCE PROTEIN ARNA"/>
    <property type="match status" value="1"/>
</dbReference>
<accession>Q3SHP9</accession>
<evidence type="ECO:0000313" key="3">
    <source>
        <dbReference type="Proteomes" id="UP000008291"/>
    </source>
</evidence>
<dbReference type="OrthoDB" id="9811743at2"/>
<dbReference type="AlphaFoldDB" id="Q3SHP9"/>
<dbReference type="EMBL" id="CP000116">
    <property type="protein sequence ID" value="AAZ97837.1"/>
    <property type="molecule type" value="Genomic_DNA"/>
</dbReference>
<dbReference type="SMR" id="Q3SHP9"/>
<keyword evidence="3" id="KW-1185">Reference proteome</keyword>
<dbReference type="Gene3D" id="3.40.50.720">
    <property type="entry name" value="NAD(P)-binding Rossmann-like Domain"/>
    <property type="match status" value="1"/>
</dbReference>
<evidence type="ECO:0000313" key="2">
    <source>
        <dbReference type="EMBL" id="AAZ97837.1"/>
    </source>
</evidence>
<dbReference type="InterPro" id="IPR036291">
    <property type="entry name" value="NAD(P)-bd_dom_sf"/>
</dbReference>
<dbReference type="eggNOG" id="COG0451">
    <property type="taxonomic scope" value="Bacteria"/>
</dbReference>
<dbReference type="Pfam" id="PF01370">
    <property type="entry name" value="Epimerase"/>
    <property type="match status" value="1"/>
</dbReference>
<dbReference type="STRING" id="292415.Tbd_1884"/>
<dbReference type="KEGG" id="tbd:Tbd_1884"/>
<organism evidence="2 3">
    <name type="scientific">Thiobacillus denitrificans (strain ATCC 25259 / T1)</name>
    <dbReference type="NCBI Taxonomy" id="292415"/>
    <lineage>
        <taxon>Bacteria</taxon>
        <taxon>Pseudomonadati</taxon>
        <taxon>Pseudomonadota</taxon>
        <taxon>Betaproteobacteria</taxon>
        <taxon>Nitrosomonadales</taxon>
        <taxon>Thiobacillaceae</taxon>
        <taxon>Thiobacillus</taxon>
    </lineage>
</organism>
<dbReference type="Proteomes" id="UP000008291">
    <property type="component" value="Chromosome"/>
</dbReference>
<proteinExistence type="predicted"/>
<name>Q3SHP9_THIDA</name>
<dbReference type="HOGENOM" id="CLU_854412_0_0_4"/>
<dbReference type="RefSeq" id="WP_011312396.1">
    <property type="nucleotide sequence ID" value="NC_007404.1"/>
</dbReference>
<dbReference type="InterPro" id="IPR001509">
    <property type="entry name" value="Epimerase_deHydtase"/>
</dbReference>
<dbReference type="SUPFAM" id="SSF51735">
    <property type="entry name" value="NAD(P)-binding Rossmann-fold domains"/>
    <property type="match status" value="1"/>
</dbReference>
<gene>
    <name evidence="2" type="ordered locus">Tbd_1884</name>
</gene>
<protein>
    <submittedName>
        <fullName evidence="2">Putative nucleoside-diphosphate-sugar epimerases</fullName>
    </submittedName>
</protein>
<feature type="domain" description="NAD-dependent epimerase/dehydratase" evidence="1">
    <location>
        <begin position="21"/>
        <end position="234"/>
    </location>
</feature>
<evidence type="ECO:0000259" key="1">
    <source>
        <dbReference type="Pfam" id="PF01370"/>
    </source>
</evidence>